<keyword evidence="1" id="KW-0812">Transmembrane</keyword>
<dbReference type="RefSeq" id="WP_103376619.1">
    <property type="nucleotide sequence ID" value="NZ_CP133983.1"/>
</dbReference>
<evidence type="ECO:0008006" key="4">
    <source>
        <dbReference type="Google" id="ProtNLM"/>
    </source>
</evidence>
<dbReference type="EMBL" id="CP019454">
    <property type="protein sequence ID" value="AUW94191.1"/>
    <property type="molecule type" value="Genomic_DNA"/>
</dbReference>
<protein>
    <recommendedName>
        <fullName evidence="4">TIGR04086 family membrane protein</fullName>
    </recommendedName>
</protein>
<sequence>MAQQSVALRGIKITQMILRLAFLVALIIGLGGMFGWFALNRATVDLHIVSGIIVLGAMITVASSIGKARKPGAGALWTGAVLVAVGGLMGLTLHIRGNALGIVHLLLMLVAMGLAEMGASRAKKAA</sequence>
<keyword evidence="1" id="KW-1133">Transmembrane helix</keyword>
<evidence type="ECO:0000313" key="3">
    <source>
        <dbReference type="Proteomes" id="UP000325292"/>
    </source>
</evidence>
<evidence type="ECO:0000256" key="1">
    <source>
        <dbReference type="SAM" id="Phobius"/>
    </source>
</evidence>
<gene>
    <name evidence="2" type="ORF">BXT84_09725</name>
</gene>
<keyword evidence="1" id="KW-0472">Membrane</keyword>
<feature type="transmembrane region" description="Helical" evidence="1">
    <location>
        <begin position="20"/>
        <end position="38"/>
    </location>
</feature>
<feature type="transmembrane region" description="Helical" evidence="1">
    <location>
        <begin position="99"/>
        <end position="119"/>
    </location>
</feature>
<evidence type="ECO:0000313" key="2">
    <source>
        <dbReference type="EMBL" id="AUW94191.1"/>
    </source>
</evidence>
<organism evidence="2 3">
    <name type="scientific">Sulfobacillus thermotolerans</name>
    <dbReference type="NCBI Taxonomy" id="338644"/>
    <lineage>
        <taxon>Bacteria</taxon>
        <taxon>Bacillati</taxon>
        <taxon>Bacillota</taxon>
        <taxon>Clostridia</taxon>
        <taxon>Eubacteriales</taxon>
        <taxon>Clostridiales Family XVII. Incertae Sedis</taxon>
        <taxon>Sulfobacillus</taxon>
    </lineage>
</organism>
<dbReference type="Proteomes" id="UP000325292">
    <property type="component" value="Chromosome"/>
</dbReference>
<feature type="transmembrane region" description="Helical" evidence="1">
    <location>
        <begin position="44"/>
        <end position="62"/>
    </location>
</feature>
<keyword evidence="3" id="KW-1185">Reference proteome</keyword>
<reference evidence="2 3" key="1">
    <citation type="journal article" date="2019" name="Sci. Rep.">
        <title>Sulfobacillus thermotolerans: new insights into resistance and metabolic capacities of acidophilic chemolithotrophs.</title>
        <authorList>
            <person name="Panyushkina A.E."/>
            <person name="Babenko V.V."/>
            <person name="Nikitina A.S."/>
            <person name="Selezneva O.V."/>
            <person name="Tsaplina I.A."/>
            <person name="Letarova M.A."/>
            <person name="Kostryukova E.S."/>
            <person name="Letarov A.V."/>
        </authorList>
    </citation>
    <scope>NUCLEOTIDE SEQUENCE [LARGE SCALE GENOMIC DNA]</scope>
    <source>
        <strain evidence="2 3">Kr1</strain>
    </source>
</reference>
<accession>A0ABM6RRV4</accession>
<proteinExistence type="predicted"/>
<name>A0ABM6RRV4_9FIRM</name>
<feature type="transmembrane region" description="Helical" evidence="1">
    <location>
        <begin position="74"/>
        <end position="93"/>
    </location>
</feature>